<comment type="similarity">
    <text evidence="1">Belongs to the LysR transcriptional regulatory family.</text>
</comment>
<dbReference type="PROSITE" id="PS50931">
    <property type="entry name" value="HTH_LYSR"/>
    <property type="match status" value="1"/>
</dbReference>
<evidence type="ECO:0000256" key="5">
    <source>
        <dbReference type="SAM" id="MobiDB-lite"/>
    </source>
</evidence>
<gene>
    <name evidence="7" type="ORF">GCM10010507_12740</name>
</gene>
<evidence type="ECO:0000313" key="8">
    <source>
        <dbReference type="Proteomes" id="UP000646244"/>
    </source>
</evidence>
<feature type="region of interest" description="Disordered" evidence="5">
    <location>
        <begin position="1"/>
        <end position="25"/>
    </location>
</feature>
<dbReference type="CDD" id="cd08414">
    <property type="entry name" value="PBP2_LTTR_aromatics_like"/>
    <property type="match status" value="1"/>
</dbReference>
<dbReference type="PRINTS" id="PR00039">
    <property type="entry name" value="HTHLYSR"/>
</dbReference>
<dbReference type="InterPro" id="IPR036390">
    <property type="entry name" value="WH_DNA-bd_sf"/>
</dbReference>
<reference evidence="7" key="2">
    <citation type="submission" date="2020-09" db="EMBL/GenBank/DDBJ databases">
        <authorList>
            <person name="Sun Q."/>
            <person name="Ohkuma M."/>
        </authorList>
    </citation>
    <scope>NUCLEOTIDE SEQUENCE</scope>
    <source>
        <strain evidence="7">JCM 4633</strain>
    </source>
</reference>
<feature type="domain" description="HTH lysR-type" evidence="6">
    <location>
        <begin position="35"/>
        <end position="96"/>
    </location>
</feature>
<keyword evidence="2" id="KW-0805">Transcription regulation</keyword>
<dbReference type="GO" id="GO:0032993">
    <property type="term" value="C:protein-DNA complex"/>
    <property type="evidence" value="ECO:0007669"/>
    <property type="project" value="TreeGrafter"/>
</dbReference>
<dbReference type="GO" id="GO:0003677">
    <property type="term" value="F:DNA binding"/>
    <property type="evidence" value="ECO:0007669"/>
    <property type="project" value="UniProtKB-KW"/>
</dbReference>
<dbReference type="Gene3D" id="3.40.190.10">
    <property type="entry name" value="Periplasmic binding protein-like II"/>
    <property type="match status" value="2"/>
</dbReference>
<evidence type="ECO:0000256" key="3">
    <source>
        <dbReference type="ARBA" id="ARBA00023125"/>
    </source>
</evidence>
<dbReference type="PANTHER" id="PTHR30346">
    <property type="entry name" value="TRANSCRIPTIONAL DUAL REGULATOR HCAR-RELATED"/>
    <property type="match status" value="1"/>
</dbReference>
<evidence type="ECO:0000259" key="6">
    <source>
        <dbReference type="PROSITE" id="PS50931"/>
    </source>
</evidence>
<dbReference type="Gene3D" id="1.10.10.10">
    <property type="entry name" value="Winged helix-like DNA-binding domain superfamily/Winged helix DNA-binding domain"/>
    <property type="match status" value="1"/>
</dbReference>
<keyword evidence="4" id="KW-0804">Transcription</keyword>
<dbReference type="Pfam" id="PF03466">
    <property type="entry name" value="LysR_substrate"/>
    <property type="match status" value="1"/>
</dbReference>
<sequence>MCHGLTGRRISDRTDPLTRPEMPSGQGLCFPRMDVELRHLRALVAIADEGTVTAAAALLHITQPALSRTLAQLEQRVGTRLVDRGSTGASRRTALTEAGRTLYDHGRAILAHVDAALADAAAVARPLRLGYNCALLGRSTTPLLRSWQRDHPQVPLELRRQDESTAGLATGAVDVAVVRADPGDPRLRAEALYREDRFAALPDDHPLAGRREVGLAELAGETLVTWRAVSTSGPELWGPEERPTAGTEVHDVDEWLNAVAVGGAVGIAAEGTVECRTHPGVRYVRVSDAPAATVYLVRPAHPTHPSTEDFVAAVKALVSD</sequence>
<dbReference type="InterPro" id="IPR000847">
    <property type="entry name" value="LysR_HTH_N"/>
</dbReference>
<dbReference type="AlphaFoldDB" id="A0A918WD76"/>
<dbReference type="SUPFAM" id="SSF53850">
    <property type="entry name" value="Periplasmic binding protein-like II"/>
    <property type="match status" value="1"/>
</dbReference>
<organism evidence="7 8">
    <name type="scientific">Streptomyces cinnamoneus</name>
    <name type="common">Streptoverticillium cinnamoneum</name>
    <dbReference type="NCBI Taxonomy" id="53446"/>
    <lineage>
        <taxon>Bacteria</taxon>
        <taxon>Bacillati</taxon>
        <taxon>Actinomycetota</taxon>
        <taxon>Actinomycetes</taxon>
        <taxon>Kitasatosporales</taxon>
        <taxon>Streptomycetaceae</taxon>
        <taxon>Streptomyces</taxon>
        <taxon>Streptomyces cinnamoneus group</taxon>
    </lineage>
</organism>
<dbReference type="Pfam" id="PF00126">
    <property type="entry name" value="HTH_1"/>
    <property type="match status" value="1"/>
</dbReference>
<proteinExistence type="inferred from homology"/>
<accession>A0A918WD76</accession>
<dbReference type="EMBL" id="BMVB01000003">
    <property type="protein sequence ID" value="GHC40127.1"/>
    <property type="molecule type" value="Genomic_DNA"/>
</dbReference>
<dbReference type="Proteomes" id="UP000646244">
    <property type="component" value="Unassembled WGS sequence"/>
</dbReference>
<dbReference type="SUPFAM" id="SSF46785">
    <property type="entry name" value="Winged helix' DNA-binding domain"/>
    <property type="match status" value="1"/>
</dbReference>
<keyword evidence="3" id="KW-0238">DNA-binding</keyword>
<comment type="caution">
    <text evidence="7">The sequence shown here is derived from an EMBL/GenBank/DDBJ whole genome shotgun (WGS) entry which is preliminary data.</text>
</comment>
<dbReference type="FunFam" id="1.10.10.10:FF:000001">
    <property type="entry name" value="LysR family transcriptional regulator"/>
    <property type="match status" value="1"/>
</dbReference>
<dbReference type="GO" id="GO:0003700">
    <property type="term" value="F:DNA-binding transcription factor activity"/>
    <property type="evidence" value="ECO:0007669"/>
    <property type="project" value="InterPro"/>
</dbReference>
<dbReference type="InterPro" id="IPR036388">
    <property type="entry name" value="WH-like_DNA-bd_sf"/>
</dbReference>
<dbReference type="PANTHER" id="PTHR30346:SF0">
    <property type="entry name" value="HCA OPERON TRANSCRIPTIONAL ACTIVATOR HCAR"/>
    <property type="match status" value="1"/>
</dbReference>
<evidence type="ECO:0000256" key="2">
    <source>
        <dbReference type="ARBA" id="ARBA00023015"/>
    </source>
</evidence>
<evidence type="ECO:0000256" key="4">
    <source>
        <dbReference type="ARBA" id="ARBA00023163"/>
    </source>
</evidence>
<evidence type="ECO:0000313" key="7">
    <source>
        <dbReference type="EMBL" id="GHC40127.1"/>
    </source>
</evidence>
<name>A0A918WD76_STRCJ</name>
<dbReference type="InterPro" id="IPR005119">
    <property type="entry name" value="LysR_subst-bd"/>
</dbReference>
<reference evidence="7" key="1">
    <citation type="journal article" date="2014" name="Int. J. Syst. Evol. Microbiol.">
        <title>Complete genome sequence of Corynebacterium casei LMG S-19264T (=DSM 44701T), isolated from a smear-ripened cheese.</title>
        <authorList>
            <consortium name="US DOE Joint Genome Institute (JGI-PGF)"/>
            <person name="Walter F."/>
            <person name="Albersmeier A."/>
            <person name="Kalinowski J."/>
            <person name="Ruckert C."/>
        </authorList>
    </citation>
    <scope>NUCLEOTIDE SEQUENCE</scope>
    <source>
        <strain evidence="7">JCM 4633</strain>
    </source>
</reference>
<evidence type="ECO:0000256" key="1">
    <source>
        <dbReference type="ARBA" id="ARBA00009437"/>
    </source>
</evidence>
<feature type="compositionally biased region" description="Basic and acidic residues" evidence="5">
    <location>
        <begin position="9"/>
        <end position="18"/>
    </location>
</feature>
<protein>
    <submittedName>
        <fullName evidence="7">LysR family transcriptional regulator</fullName>
    </submittedName>
</protein>